<proteinExistence type="predicted"/>
<dbReference type="RefSeq" id="WP_004358353.1">
    <property type="nucleotide sequence ID" value="NZ_AEDO01000065.1"/>
</dbReference>
<organism evidence="1 2">
    <name type="scientific">Prevotella disiens FB035-09AN</name>
    <dbReference type="NCBI Taxonomy" id="866771"/>
    <lineage>
        <taxon>Bacteria</taxon>
        <taxon>Pseudomonadati</taxon>
        <taxon>Bacteroidota</taxon>
        <taxon>Bacteroidia</taxon>
        <taxon>Bacteroidales</taxon>
        <taxon>Prevotellaceae</taxon>
        <taxon>Prevotella</taxon>
    </lineage>
</organism>
<evidence type="ECO:0000313" key="1">
    <source>
        <dbReference type="EMBL" id="EFL44905.1"/>
    </source>
</evidence>
<dbReference type="EMBL" id="AEDO01000065">
    <property type="protein sequence ID" value="EFL44905.1"/>
    <property type="molecule type" value="Genomic_DNA"/>
</dbReference>
<comment type="caution">
    <text evidence="1">The sequence shown here is derived from an EMBL/GenBank/DDBJ whole genome shotgun (WGS) entry which is preliminary data.</text>
</comment>
<evidence type="ECO:0000313" key="2">
    <source>
        <dbReference type="Proteomes" id="UP000003610"/>
    </source>
</evidence>
<gene>
    <name evidence="1" type="ORF">HMPREF9296_0027</name>
</gene>
<reference evidence="1 2" key="1">
    <citation type="submission" date="2010-08" db="EMBL/GenBank/DDBJ databases">
        <authorList>
            <person name="Durkin A.S."/>
            <person name="Madupu R."/>
            <person name="Torralba M."/>
            <person name="Gillis M."/>
            <person name="Methe B."/>
            <person name="Sutton G."/>
            <person name="Nelson K.E."/>
        </authorList>
    </citation>
    <scope>NUCLEOTIDE SEQUENCE [LARGE SCALE GENOMIC DNA]</scope>
    <source>
        <strain evidence="1 2">FB035-09AN</strain>
    </source>
</reference>
<accession>E1KUF4</accession>
<protein>
    <submittedName>
        <fullName evidence="1">Uncharacterized protein</fullName>
    </submittedName>
</protein>
<dbReference type="AlphaFoldDB" id="E1KUF4"/>
<sequence length="115" mass="13088">MNAEQNITAALEALEIRRLDKAIQALHNIYDTKAQLVGYDTFQTIDNDYQLMCQYMLRGYQDPQREQLYGSLIARLYKVVAELQLSWNCKNKPSLSMLFAPPTTSILVINSSAPS</sequence>
<dbReference type="Proteomes" id="UP000003610">
    <property type="component" value="Unassembled WGS sequence"/>
</dbReference>
<dbReference type="STRING" id="866771.HMPREF9296_0027"/>
<name>E1KUF4_9BACT</name>